<dbReference type="CDD" id="cd04096">
    <property type="entry name" value="eEF2_snRNP_like_C"/>
    <property type="match status" value="1"/>
</dbReference>
<dbReference type="PRINTS" id="PR00315">
    <property type="entry name" value="ELONGATNFCT"/>
</dbReference>
<dbReference type="GO" id="GO:1990904">
    <property type="term" value="C:ribonucleoprotein complex"/>
    <property type="evidence" value="ECO:0007669"/>
    <property type="project" value="TreeGrafter"/>
</dbReference>
<dbReference type="InterPro" id="IPR020568">
    <property type="entry name" value="Ribosomal_Su5_D2-typ_SF"/>
</dbReference>
<evidence type="ECO:0000256" key="9">
    <source>
        <dbReference type="ARBA" id="ARBA00081809"/>
    </source>
</evidence>
<dbReference type="Proteomes" id="UP000095038">
    <property type="component" value="Unassembled WGS sequence"/>
</dbReference>
<dbReference type="Gene3D" id="3.40.50.300">
    <property type="entry name" value="P-loop containing nucleotide triphosphate hydrolases"/>
    <property type="match status" value="1"/>
</dbReference>
<evidence type="ECO:0000256" key="1">
    <source>
        <dbReference type="ARBA" id="ARBA00004496"/>
    </source>
</evidence>
<evidence type="ECO:0000256" key="3">
    <source>
        <dbReference type="ARBA" id="ARBA00022517"/>
    </source>
</evidence>
<dbReference type="STRING" id="1344418.A0A1D2VE30"/>
<dbReference type="GO" id="GO:0043022">
    <property type="term" value="F:ribosome binding"/>
    <property type="evidence" value="ECO:0007669"/>
    <property type="project" value="TreeGrafter"/>
</dbReference>
<keyword evidence="4" id="KW-0547">Nucleotide-binding</keyword>
<dbReference type="Pfam" id="PF00679">
    <property type="entry name" value="EFG_C"/>
    <property type="match status" value="1"/>
</dbReference>
<dbReference type="EMBL" id="KV454484">
    <property type="protein sequence ID" value="ODV59753.1"/>
    <property type="molecule type" value="Genomic_DNA"/>
</dbReference>
<dbReference type="FunFam" id="3.40.50.300:FF:000746">
    <property type="entry name" value="Ribosome assembly protein 1"/>
    <property type="match status" value="1"/>
</dbReference>
<dbReference type="GO" id="GO:0005525">
    <property type="term" value="F:GTP binding"/>
    <property type="evidence" value="ECO:0007669"/>
    <property type="project" value="UniProtKB-KW"/>
</dbReference>
<keyword evidence="3" id="KW-0690">Ribosome biogenesis</keyword>
<feature type="domain" description="Tr-type G" evidence="10">
    <location>
        <begin position="16"/>
        <end position="314"/>
    </location>
</feature>
<sequence length="1018" mass="114278">MKVGIDTITRLQNDPFCIRNICILAHVDHGKTTLSDSLLASNGIISQRMAGKVRYLDSRPDEQSRGITMESSSISLYFRVLQKVEGSSSPKVNEHLINLIDSPGHIDFSSEVSVASRLCDGAVVLVDVVEGVCSQTIGVLRQCWIDNLKPILVLNKIDRLITELRLSPEETYIHLSKIIETVNAVLGSFFAGQRMQDDLLWREKLEKNLSTKEDESQKFVENDDKDLYFDPIKNNVVFASSIDSWGFTISQFALFYESKLHMNRSTLQKVLWGDYYFSPKSKKILTSKGLKGKNLKPLFVSFVLDNIYKVYQNTIVEKNMAQLEKIISVLNLKISPRDLKSKDTKNLLKIIMAQWLPLSSSVLLTVIQKLPSPIDSQKERVAFLIEDSPSAQLIDEKLKAGILNCASDSPVSCYVSKMLSIPEEELAQKYTPNMDDIIERGRKARSEAKKAADALEATSALFLHGDDLDSSNLTSKQTSDFEFEFEFEEDEDEETQKPVVLPTEHLIGFARVFSGKLKVGDSLLALGPKYDPSVPAEHVAKITISSLYLIMGREFASVQEIPPGNICGIGGLEGKVLKNGTLISPNITGINMASIFKSSPIVKVSIEPVDPTQMKYLENGLKLLNEADPCVETYVEDNGELILATAGELHLERCLKDLKERFAGIEIQVSKPLIPYRETIVFANDMSPPINETLGRGFSKLVVGDIKLVFKVQPLYKEVTKILIENQALIEQFTNPKNIRAKALSKRVSDFQKMLQEVFEENHYTKDEEVLNVENIVSFGPKRVGPNICFDFTKGNNFKRLFLESNNNNKNIFEHEDSIVSAFQLGTLLGPLADEPVQGIAVIVFSLETLSDSNDISGKLIRGTRESIKNGFLDWSPRIMLAMYQSTIQTSPEAIGKVYSVIQRCRGHIISEEMKEGTPFFTINSRIPVIEAFGFSDEIRKKTSGAANPQLVFAGFESIDENPFWIPNTEEELEELGEFAERENVARKYVNDIRRSKGLFVDEKVIKNSEKQRTLKRD</sequence>
<dbReference type="RefSeq" id="XP_020046060.1">
    <property type="nucleotide sequence ID" value="XM_020194642.1"/>
</dbReference>
<dbReference type="PANTHER" id="PTHR42908:SF3">
    <property type="entry name" value="ELONGATION FACTOR-LIKE GTPASE 1"/>
    <property type="match status" value="1"/>
</dbReference>
<keyword evidence="5 11" id="KW-0378">Hydrolase</keyword>
<dbReference type="Gene3D" id="3.30.70.240">
    <property type="match status" value="1"/>
</dbReference>
<dbReference type="CDD" id="cd16268">
    <property type="entry name" value="EF2_II"/>
    <property type="match status" value="1"/>
</dbReference>
<dbReference type="CDD" id="cd01681">
    <property type="entry name" value="aeEF2_snRNP_like_IV"/>
    <property type="match status" value="1"/>
</dbReference>
<dbReference type="AlphaFoldDB" id="A0A1D2VE30"/>
<keyword evidence="2" id="KW-0963">Cytoplasm</keyword>
<reference evidence="12" key="1">
    <citation type="submission" date="2016-05" db="EMBL/GenBank/DDBJ databases">
        <title>Comparative genomics of biotechnologically important yeasts.</title>
        <authorList>
            <consortium name="DOE Joint Genome Institute"/>
            <person name="Riley R."/>
            <person name="Haridas S."/>
            <person name="Wolfe K.H."/>
            <person name="Lopes M.R."/>
            <person name="Hittinger C.T."/>
            <person name="Goker M."/>
            <person name="Salamov A."/>
            <person name="Wisecaver J."/>
            <person name="Long T.M."/>
            <person name="Aerts A.L."/>
            <person name="Barry K."/>
            <person name="Choi C."/>
            <person name="Clum A."/>
            <person name="Coughlan A.Y."/>
            <person name="Deshpande S."/>
            <person name="Douglass A.P."/>
            <person name="Hanson S.J."/>
            <person name="Klenk H.-P."/>
            <person name="Labutti K."/>
            <person name="Lapidus A."/>
            <person name="Lindquist E."/>
            <person name="Lipzen A."/>
            <person name="Meier-Kolthoff J.P."/>
            <person name="Ohm R.A."/>
            <person name="Otillar R.P."/>
            <person name="Pangilinan J."/>
            <person name="Peng Y."/>
            <person name="Rokas A."/>
            <person name="Rosa C.A."/>
            <person name="Scheuner C."/>
            <person name="Sibirny A.A."/>
            <person name="Slot J.C."/>
            <person name="Stielow J.B."/>
            <person name="Sun H."/>
            <person name="Kurtzman C.P."/>
            <person name="Blackwell M."/>
            <person name="Grigoriev I.V."/>
            <person name="Jeffries T.W."/>
        </authorList>
    </citation>
    <scope>NUCLEOTIDE SEQUENCE [LARGE SCALE GENOMIC DNA]</scope>
    <source>
        <strain evidence="12">DSM 1968</strain>
    </source>
</reference>
<gene>
    <name evidence="11" type="ORF">ASCRUDRAFT_81665</name>
</gene>
<dbReference type="InterPro" id="IPR014721">
    <property type="entry name" value="Ribsml_uS5_D2-typ_fold_subgr"/>
</dbReference>
<dbReference type="Pfam" id="PF00009">
    <property type="entry name" value="GTP_EFTU"/>
    <property type="match status" value="1"/>
</dbReference>
<dbReference type="OrthoDB" id="364892at2759"/>
<evidence type="ECO:0000256" key="4">
    <source>
        <dbReference type="ARBA" id="ARBA00022741"/>
    </source>
</evidence>
<dbReference type="InterPro" id="IPR000795">
    <property type="entry name" value="T_Tr_GTP-bd_dom"/>
</dbReference>
<dbReference type="SUPFAM" id="SSF54211">
    <property type="entry name" value="Ribosomal protein S5 domain 2-like"/>
    <property type="match status" value="1"/>
</dbReference>
<dbReference type="InterPro" id="IPR035647">
    <property type="entry name" value="EFG_III/V"/>
</dbReference>
<evidence type="ECO:0000313" key="11">
    <source>
        <dbReference type="EMBL" id="ODV59753.1"/>
    </source>
</evidence>
<dbReference type="SUPFAM" id="SSF54980">
    <property type="entry name" value="EF-G C-terminal domain-like"/>
    <property type="match status" value="2"/>
</dbReference>
<keyword evidence="12" id="KW-1185">Reference proteome</keyword>
<dbReference type="Gene3D" id="3.30.70.870">
    <property type="entry name" value="Elongation Factor G (Translational Gtpase), domain 3"/>
    <property type="match status" value="1"/>
</dbReference>
<accession>A0A1D2VE30</accession>
<dbReference type="InterPro" id="IPR000640">
    <property type="entry name" value="EFG_V-like"/>
</dbReference>
<organism evidence="11 12">
    <name type="scientific">Ascoidea rubescens DSM 1968</name>
    <dbReference type="NCBI Taxonomy" id="1344418"/>
    <lineage>
        <taxon>Eukaryota</taxon>
        <taxon>Fungi</taxon>
        <taxon>Dikarya</taxon>
        <taxon>Ascomycota</taxon>
        <taxon>Saccharomycotina</taxon>
        <taxon>Saccharomycetes</taxon>
        <taxon>Ascoideaceae</taxon>
        <taxon>Ascoidea</taxon>
    </lineage>
</organism>
<dbReference type="GO" id="GO:0005829">
    <property type="term" value="C:cytosol"/>
    <property type="evidence" value="ECO:0007669"/>
    <property type="project" value="TreeGrafter"/>
</dbReference>
<evidence type="ECO:0000256" key="2">
    <source>
        <dbReference type="ARBA" id="ARBA00022490"/>
    </source>
</evidence>
<dbReference type="GeneID" id="30968278"/>
<dbReference type="FunFam" id="3.30.70.240:FF:000006">
    <property type="entry name" value="Elongation factor like GTPase 1"/>
    <property type="match status" value="1"/>
</dbReference>
<dbReference type="GO" id="GO:0003924">
    <property type="term" value="F:GTPase activity"/>
    <property type="evidence" value="ECO:0007669"/>
    <property type="project" value="EnsemblFungi"/>
</dbReference>
<evidence type="ECO:0000313" key="12">
    <source>
        <dbReference type="Proteomes" id="UP000095038"/>
    </source>
</evidence>
<comment type="catalytic activity">
    <reaction evidence="7">
        <text>GTP + H2O = GDP + phosphate + H(+)</text>
        <dbReference type="Rhea" id="RHEA:19669"/>
        <dbReference type="ChEBI" id="CHEBI:15377"/>
        <dbReference type="ChEBI" id="CHEBI:15378"/>
        <dbReference type="ChEBI" id="CHEBI:37565"/>
        <dbReference type="ChEBI" id="CHEBI:43474"/>
        <dbReference type="ChEBI" id="CHEBI:58189"/>
    </reaction>
</comment>
<dbReference type="PANTHER" id="PTHR42908">
    <property type="entry name" value="TRANSLATION ELONGATION FACTOR-RELATED"/>
    <property type="match status" value="1"/>
</dbReference>
<evidence type="ECO:0000259" key="10">
    <source>
        <dbReference type="PROSITE" id="PS51722"/>
    </source>
</evidence>
<dbReference type="Pfam" id="PF22042">
    <property type="entry name" value="EF-G_D2"/>
    <property type="match status" value="1"/>
</dbReference>
<dbReference type="FunFam" id="3.90.1430.10:FF:000002">
    <property type="entry name" value="Elongation factor like GTPase 1"/>
    <property type="match status" value="1"/>
</dbReference>
<dbReference type="Pfam" id="PF14492">
    <property type="entry name" value="EFG_III"/>
    <property type="match status" value="1"/>
</dbReference>
<dbReference type="InterPro" id="IPR053905">
    <property type="entry name" value="EF-G-like_DII"/>
</dbReference>
<dbReference type="CDD" id="cd01885">
    <property type="entry name" value="EF2"/>
    <property type="match status" value="1"/>
</dbReference>
<evidence type="ECO:0000256" key="6">
    <source>
        <dbReference type="ARBA" id="ARBA00023134"/>
    </source>
</evidence>
<dbReference type="SUPFAM" id="SSF52540">
    <property type="entry name" value="P-loop containing nucleoside triphosphate hydrolases"/>
    <property type="match status" value="1"/>
</dbReference>
<dbReference type="GO" id="GO:0042256">
    <property type="term" value="P:cytosolic ribosome assembly"/>
    <property type="evidence" value="ECO:0007669"/>
    <property type="project" value="EnsemblFungi"/>
</dbReference>
<dbReference type="SUPFAM" id="SSF50447">
    <property type="entry name" value="Translation proteins"/>
    <property type="match status" value="1"/>
</dbReference>
<dbReference type="InterPro" id="IPR009000">
    <property type="entry name" value="Transl_B-barrel_sf"/>
</dbReference>
<dbReference type="Gene3D" id="3.90.1430.10">
    <property type="entry name" value="Yeast translation eEF2 (G' domain)"/>
    <property type="match status" value="1"/>
</dbReference>
<dbReference type="PROSITE" id="PS51722">
    <property type="entry name" value="G_TR_2"/>
    <property type="match status" value="1"/>
</dbReference>
<dbReference type="FunFam" id="3.30.70.870:FF:000002">
    <property type="entry name" value="Translation elongation factor 2"/>
    <property type="match status" value="1"/>
</dbReference>
<dbReference type="NCBIfam" id="TIGR00231">
    <property type="entry name" value="small_GTP"/>
    <property type="match status" value="1"/>
</dbReference>
<evidence type="ECO:0000256" key="5">
    <source>
        <dbReference type="ARBA" id="ARBA00022801"/>
    </source>
</evidence>
<evidence type="ECO:0000256" key="8">
    <source>
        <dbReference type="ARBA" id="ARBA00068031"/>
    </source>
</evidence>
<protein>
    <recommendedName>
        <fullName evidence="8">Ribosome assembly protein 1</fullName>
    </recommendedName>
    <alternativeName>
        <fullName evidence="9">Elongation factor-like 1</fullName>
    </alternativeName>
</protein>
<dbReference type="SMART" id="SM00838">
    <property type="entry name" value="EFG_C"/>
    <property type="match status" value="1"/>
</dbReference>
<dbReference type="InterPro" id="IPR005225">
    <property type="entry name" value="Small_GTP-bd"/>
</dbReference>
<name>A0A1D2VE30_9ASCO</name>
<comment type="subcellular location">
    <subcellularLocation>
        <location evidence="1">Cytoplasm</location>
    </subcellularLocation>
</comment>
<evidence type="ECO:0000256" key="7">
    <source>
        <dbReference type="ARBA" id="ARBA00048548"/>
    </source>
</evidence>
<dbReference type="InParanoid" id="A0A1D2VE30"/>
<dbReference type="CDD" id="cd16261">
    <property type="entry name" value="EF2_snRNP_III"/>
    <property type="match status" value="1"/>
</dbReference>
<dbReference type="InterPro" id="IPR056752">
    <property type="entry name" value="EFL1"/>
</dbReference>
<dbReference type="Gene3D" id="3.30.230.10">
    <property type="match status" value="1"/>
</dbReference>
<dbReference type="InterPro" id="IPR041095">
    <property type="entry name" value="EFG_II"/>
</dbReference>
<dbReference type="Gene3D" id="2.40.30.10">
    <property type="entry name" value="Translation factors"/>
    <property type="match status" value="1"/>
</dbReference>
<keyword evidence="6" id="KW-0342">GTP-binding</keyword>
<dbReference type="Pfam" id="PF25118">
    <property type="entry name" value="EFL1"/>
    <property type="match status" value="1"/>
</dbReference>
<dbReference type="InterPro" id="IPR027417">
    <property type="entry name" value="P-loop_NTPase"/>
</dbReference>
<proteinExistence type="predicted"/>
<dbReference type="FunCoup" id="A0A1D2VE30">
    <property type="interactions" value="813"/>
</dbReference>